<dbReference type="Proteomes" id="UP000618943">
    <property type="component" value="Unassembled WGS sequence"/>
</dbReference>
<dbReference type="PROSITE" id="PS50110">
    <property type="entry name" value="RESPONSE_REGULATORY"/>
    <property type="match status" value="1"/>
</dbReference>
<dbReference type="Gene3D" id="2.40.50.180">
    <property type="entry name" value="CheA-289, Domain 4"/>
    <property type="match status" value="1"/>
</dbReference>
<protein>
    <submittedName>
        <fullName evidence="4">Chemotaxis protein CheV</fullName>
    </submittedName>
</protein>
<dbReference type="PANTHER" id="PTHR47233">
    <property type="entry name" value="CHEMOTAXIS PROTEIN CHEV"/>
    <property type="match status" value="1"/>
</dbReference>
<dbReference type="InterPro" id="IPR001789">
    <property type="entry name" value="Sig_transdc_resp-reg_receiver"/>
</dbReference>
<evidence type="ECO:0000259" key="2">
    <source>
        <dbReference type="PROSITE" id="PS50110"/>
    </source>
</evidence>
<dbReference type="Gene3D" id="2.30.30.40">
    <property type="entry name" value="SH3 Domains"/>
    <property type="match status" value="1"/>
</dbReference>
<evidence type="ECO:0000256" key="1">
    <source>
        <dbReference type="PROSITE-ProRule" id="PRU00169"/>
    </source>
</evidence>
<proteinExistence type="predicted"/>
<dbReference type="InterPro" id="IPR036061">
    <property type="entry name" value="CheW-like_dom_sf"/>
</dbReference>
<dbReference type="EMBL" id="JAEOAH010000013">
    <property type="protein sequence ID" value="MBK3495364.1"/>
    <property type="molecule type" value="Genomic_DNA"/>
</dbReference>
<dbReference type="SUPFAM" id="SSF52172">
    <property type="entry name" value="CheY-like"/>
    <property type="match status" value="1"/>
</dbReference>
<feature type="domain" description="CheW-like" evidence="3">
    <location>
        <begin position="14"/>
        <end position="152"/>
    </location>
</feature>
<name>A0ABS1H7H3_9BACL</name>
<feature type="modified residue" description="4-aspartylphosphate" evidence="1">
    <location>
        <position position="232"/>
    </location>
</feature>
<dbReference type="Gene3D" id="3.40.50.2300">
    <property type="match status" value="1"/>
</dbReference>
<evidence type="ECO:0000259" key="3">
    <source>
        <dbReference type="PROSITE" id="PS50851"/>
    </source>
</evidence>
<dbReference type="Pfam" id="PF00072">
    <property type="entry name" value="Response_reg"/>
    <property type="match status" value="1"/>
</dbReference>
<dbReference type="InterPro" id="IPR002545">
    <property type="entry name" value="CheW-lke_dom"/>
</dbReference>
<dbReference type="InterPro" id="IPR024181">
    <property type="entry name" value="Chemotax_regulator_CheV"/>
</dbReference>
<dbReference type="SMART" id="SM00448">
    <property type="entry name" value="REC"/>
    <property type="match status" value="1"/>
</dbReference>
<keyword evidence="1" id="KW-0597">Phosphoprotein</keyword>
<dbReference type="PROSITE" id="PS50851">
    <property type="entry name" value="CHEW"/>
    <property type="match status" value="1"/>
</dbReference>
<dbReference type="PANTHER" id="PTHR47233:SF3">
    <property type="entry name" value="CHEMOTAXIS PROTEIN CHEV"/>
    <property type="match status" value="1"/>
</dbReference>
<reference evidence="4 5" key="1">
    <citation type="submission" date="2020-12" db="EMBL/GenBank/DDBJ databases">
        <title>YIM B01967 draft genome.</title>
        <authorList>
            <person name="Yan X."/>
        </authorList>
    </citation>
    <scope>NUCLEOTIDE SEQUENCE [LARGE SCALE GENOMIC DNA]</scope>
    <source>
        <strain evidence="4 5">YIM B01967</strain>
    </source>
</reference>
<comment type="caution">
    <text evidence="4">The sequence shown here is derived from an EMBL/GenBank/DDBJ whole genome shotgun (WGS) entry which is preliminary data.</text>
</comment>
<dbReference type="Pfam" id="PF01584">
    <property type="entry name" value="CheW"/>
    <property type="match status" value="1"/>
</dbReference>
<keyword evidence="5" id="KW-1185">Reference proteome</keyword>
<evidence type="ECO:0000313" key="5">
    <source>
        <dbReference type="Proteomes" id="UP000618943"/>
    </source>
</evidence>
<dbReference type="RefSeq" id="WP_100796289.1">
    <property type="nucleotide sequence ID" value="NZ_JAEOAH010000013.1"/>
</dbReference>
<dbReference type="SMART" id="SM00260">
    <property type="entry name" value="CheW"/>
    <property type="match status" value="1"/>
</dbReference>
<feature type="domain" description="Response regulatory" evidence="2">
    <location>
        <begin position="173"/>
        <end position="299"/>
    </location>
</feature>
<dbReference type="PIRSF" id="PIRSF002867">
    <property type="entry name" value="CheV"/>
    <property type="match status" value="1"/>
</dbReference>
<organism evidence="4 5">
    <name type="scientific">Viridibacillus soli</name>
    <dbReference type="NCBI Taxonomy" id="2798301"/>
    <lineage>
        <taxon>Bacteria</taxon>
        <taxon>Bacillati</taxon>
        <taxon>Bacillota</taxon>
        <taxon>Bacilli</taxon>
        <taxon>Bacillales</taxon>
        <taxon>Caryophanaceae</taxon>
        <taxon>Viridibacillus</taxon>
    </lineage>
</organism>
<dbReference type="InterPro" id="IPR011006">
    <property type="entry name" value="CheY-like_superfamily"/>
</dbReference>
<evidence type="ECO:0000313" key="4">
    <source>
        <dbReference type="EMBL" id="MBK3495364.1"/>
    </source>
</evidence>
<sequence>MESKGILLESGTNELEIVEFEVGSNKFGINVIKVKEIIQPIPVTFIPHAHKHVEGIIQLRGEVLPVVDMKKVLGLSAGFNDQQKYIVAEFNRQRVVFHVDNVTQIHRISWNQIEKPSDMYQGGGSQVIGVIKQEDLMLLLLDFEKIMVDINPDSGISVDSVKKLGDRERSDKKVVIAEDSPLLRKLLHDTMHEAGYVNLEFFENGKDALDYLLALADKGSDISKYVQLVVTDIEMPQMDGHHLTKQIKTHPILSQLPVIIFSSLITNDLRHKGDQVGAEDQISKPEIAELILKIDQYIL</sequence>
<dbReference type="SUPFAM" id="SSF50341">
    <property type="entry name" value="CheW-like"/>
    <property type="match status" value="1"/>
</dbReference>
<gene>
    <name evidence="4" type="ORF">JFL43_10995</name>
</gene>
<accession>A0ABS1H7H3</accession>